<comment type="cofactor">
    <cofactor evidence="1">
        <name>Zn(2+)</name>
        <dbReference type="ChEBI" id="CHEBI:29105"/>
    </cofactor>
</comment>
<dbReference type="Gene3D" id="3.90.180.10">
    <property type="entry name" value="Medium-chain alcohol dehydrogenases, catalytic domain"/>
    <property type="match status" value="2"/>
</dbReference>
<comment type="caution">
    <text evidence="4">The sequence shown here is derived from an EMBL/GenBank/DDBJ whole genome shotgun (WGS) entry which is preliminary data.</text>
</comment>
<keyword evidence="3" id="KW-0862">Zinc</keyword>
<evidence type="ECO:0000313" key="5">
    <source>
        <dbReference type="Proteomes" id="UP000324241"/>
    </source>
</evidence>
<dbReference type="SUPFAM" id="SSF50129">
    <property type="entry name" value="GroES-like"/>
    <property type="match status" value="1"/>
</dbReference>
<keyword evidence="2" id="KW-0479">Metal-binding</keyword>
<protein>
    <submittedName>
        <fullName evidence="4">Uncharacterized protein</fullName>
    </submittedName>
</protein>
<name>A0A5M9MPB1_9EURO</name>
<sequence length="255" mass="28102">MSGCAYFGLFCEVPMVSDIGVNLELVSDLHIVRGVEPIGEGVIMGHEVTGKVIETDDVVKTVKKDDMIVTAFATSWGVEEKYLVLMGDNFPTVYFAARNAFKEYTLEQISRQIVVLIWCGPVGPCALINALEYKPKHIFAVDSVPSEGWAGLDKRVKKLTDGRGADALIEVVELSPALRSAFELLRPWGMISSVGVHNAEAYGKNLKVQMGRCPIRSVFPQALEALKKNQHLLGYVVAILYLGMKVQKVIFEADR</sequence>
<proteinExistence type="predicted"/>
<dbReference type="RefSeq" id="XP_033426635.1">
    <property type="nucleotide sequence ID" value="XM_033570603.1"/>
</dbReference>
<dbReference type="PANTHER" id="PTHR42813">
    <property type="entry name" value="ZINC-TYPE ALCOHOL DEHYDROGENASE-LIKE"/>
    <property type="match status" value="1"/>
</dbReference>
<dbReference type="AlphaFoldDB" id="A0A5M9MPB1"/>
<reference evidence="4 5" key="1">
    <citation type="submission" date="2019-08" db="EMBL/GenBank/DDBJ databases">
        <title>The genome sequence of a newly discovered highly antifungal drug resistant Aspergillus species, Aspergillus tanneri NIH 1004.</title>
        <authorList>
            <person name="Mounaud S."/>
            <person name="Singh I."/>
            <person name="Joardar V."/>
            <person name="Pakala S."/>
            <person name="Pakala S."/>
            <person name="Venepally P."/>
            <person name="Chung J.K."/>
            <person name="Losada L."/>
            <person name="Nierman W.C."/>
        </authorList>
    </citation>
    <scope>NUCLEOTIDE SEQUENCE [LARGE SCALE GENOMIC DNA]</scope>
    <source>
        <strain evidence="4 5">NIH1004</strain>
    </source>
</reference>
<dbReference type="GO" id="GO:0046872">
    <property type="term" value="F:metal ion binding"/>
    <property type="evidence" value="ECO:0007669"/>
    <property type="project" value="UniProtKB-KW"/>
</dbReference>
<dbReference type="InterPro" id="IPR011032">
    <property type="entry name" value="GroES-like_sf"/>
</dbReference>
<dbReference type="VEuPathDB" id="FungiDB:EYZ11_011941"/>
<accession>A0A5M9MPB1</accession>
<evidence type="ECO:0000256" key="3">
    <source>
        <dbReference type="ARBA" id="ARBA00022833"/>
    </source>
</evidence>
<dbReference type="Proteomes" id="UP000324241">
    <property type="component" value="Unassembled WGS sequence"/>
</dbReference>
<dbReference type="EMBL" id="QUQM01000004">
    <property type="protein sequence ID" value="KAA8647274.1"/>
    <property type="molecule type" value="Genomic_DNA"/>
</dbReference>
<evidence type="ECO:0000313" key="4">
    <source>
        <dbReference type="EMBL" id="KAA8647274.1"/>
    </source>
</evidence>
<dbReference type="GeneID" id="54328666"/>
<gene>
    <name evidence="4" type="ORF">ATNIH1004_005964</name>
</gene>
<evidence type="ECO:0000256" key="1">
    <source>
        <dbReference type="ARBA" id="ARBA00001947"/>
    </source>
</evidence>
<dbReference type="SUPFAM" id="SSF51735">
    <property type="entry name" value="NAD(P)-binding Rossmann-fold domains"/>
    <property type="match status" value="1"/>
</dbReference>
<dbReference type="InterPro" id="IPR036291">
    <property type="entry name" value="NAD(P)-bd_dom_sf"/>
</dbReference>
<dbReference type="Gene3D" id="3.40.50.720">
    <property type="entry name" value="NAD(P)-binding Rossmann-like Domain"/>
    <property type="match status" value="1"/>
</dbReference>
<evidence type="ECO:0000256" key="2">
    <source>
        <dbReference type="ARBA" id="ARBA00022723"/>
    </source>
</evidence>
<dbReference type="OrthoDB" id="442947at2759"/>
<organism evidence="4 5">
    <name type="scientific">Aspergillus tanneri</name>
    <dbReference type="NCBI Taxonomy" id="1220188"/>
    <lineage>
        <taxon>Eukaryota</taxon>
        <taxon>Fungi</taxon>
        <taxon>Dikarya</taxon>
        <taxon>Ascomycota</taxon>
        <taxon>Pezizomycotina</taxon>
        <taxon>Eurotiomycetes</taxon>
        <taxon>Eurotiomycetidae</taxon>
        <taxon>Eurotiales</taxon>
        <taxon>Aspergillaceae</taxon>
        <taxon>Aspergillus</taxon>
        <taxon>Aspergillus subgen. Circumdati</taxon>
    </lineage>
</organism>
<dbReference type="PANTHER" id="PTHR42813:SF2">
    <property type="entry name" value="DEHYDROGENASE, ZINC-CONTAINING, PUTATIVE (AFU_ORTHOLOGUE AFUA_2G02810)-RELATED"/>
    <property type="match status" value="1"/>
</dbReference>